<reference evidence="1" key="1">
    <citation type="submission" date="2016-10" db="EMBL/GenBank/DDBJ databases">
        <title>Sequence of Gallionella enrichment culture.</title>
        <authorList>
            <person name="Poehlein A."/>
            <person name="Muehling M."/>
            <person name="Daniel R."/>
        </authorList>
    </citation>
    <scope>NUCLEOTIDE SEQUENCE</scope>
</reference>
<organism evidence="1">
    <name type="scientific">mine drainage metagenome</name>
    <dbReference type="NCBI Taxonomy" id="410659"/>
    <lineage>
        <taxon>unclassified sequences</taxon>
        <taxon>metagenomes</taxon>
        <taxon>ecological metagenomes</taxon>
    </lineage>
</organism>
<accession>A0A1J5QH66</accession>
<protein>
    <submittedName>
        <fullName evidence="1">Uncharacterized protein</fullName>
    </submittedName>
</protein>
<comment type="caution">
    <text evidence="1">The sequence shown here is derived from an EMBL/GenBank/DDBJ whole genome shotgun (WGS) entry which is preliminary data.</text>
</comment>
<dbReference type="EMBL" id="MLJW01001753">
    <property type="protein sequence ID" value="OIQ76859.1"/>
    <property type="molecule type" value="Genomic_DNA"/>
</dbReference>
<name>A0A1J5QH66_9ZZZZ</name>
<gene>
    <name evidence="1" type="ORF">GALL_414510</name>
</gene>
<sequence length="55" mass="5913">MYADMQVLVNEQGGVGIPLFLSSIDGHSKKLKGLSPIPLGGLMGYAFAEYVWLEA</sequence>
<dbReference type="AlphaFoldDB" id="A0A1J5QH66"/>
<evidence type="ECO:0000313" key="1">
    <source>
        <dbReference type="EMBL" id="OIQ76859.1"/>
    </source>
</evidence>
<proteinExistence type="predicted"/>